<protein>
    <recommendedName>
        <fullName evidence="1">Aminotransferase-like plant mobile domain-containing protein</fullName>
    </recommendedName>
</protein>
<dbReference type="PANTHER" id="PTHR46033">
    <property type="entry name" value="PROTEIN MAIN-LIKE 2"/>
    <property type="match status" value="1"/>
</dbReference>
<name>A0A7J9CTW9_GOSGO</name>
<sequence>MGGRGFIHNLLKSSNIEIHGYLQDVGFLHACMLGGYKLVSTLISALVERWRPETHTFYVLCSECTITLEDIALQLGLLVDGPVVIGSVVVPSKKDLCEAFLGKVLRKFQGGQINMKWLEDNFKDLPLEATDVVKGQFA</sequence>
<dbReference type="InterPro" id="IPR044824">
    <property type="entry name" value="MAIN-like"/>
</dbReference>
<organism evidence="2 3">
    <name type="scientific">Gossypium gossypioides</name>
    <name type="common">Mexican cotton</name>
    <name type="synonym">Selera gossypioides</name>
    <dbReference type="NCBI Taxonomy" id="34282"/>
    <lineage>
        <taxon>Eukaryota</taxon>
        <taxon>Viridiplantae</taxon>
        <taxon>Streptophyta</taxon>
        <taxon>Embryophyta</taxon>
        <taxon>Tracheophyta</taxon>
        <taxon>Spermatophyta</taxon>
        <taxon>Magnoliopsida</taxon>
        <taxon>eudicotyledons</taxon>
        <taxon>Gunneridae</taxon>
        <taxon>Pentapetalae</taxon>
        <taxon>rosids</taxon>
        <taxon>malvids</taxon>
        <taxon>Malvales</taxon>
        <taxon>Malvaceae</taxon>
        <taxon>Malvoideae</taxon>
        <taxon>Gossypium</taxon>
    </lineage>
</organism>
<evidence type="ECO:0000313" key="2">
    <source>
        <dbReference type="EMBL" id="MBA0751892.1"/>
    </source>
</evidence>
<comment type="caution">
    <text evidence="2">The sequence shown here is derived from an EMBL/GenBank/DDBJ whole genome shotgun (WGS) entry which is preliminary data.</text>
</comment>
<proteinExistence type="predicted"/>
<dbReference type="OrthoDB" id="994845at2759"/>
<dbReference type="PANTHER" id="PTHR46033:SF8">
    <property type="entry name" value="PROTEIN MAINTENANCE OF MERISTEMS-LIKE"/>
    <property type="match status" value="1"/>
</dbReference>
<feature type="domain" description="Aminotransferase-like plant mobile" evidence="1">
    <location>
        <begin position="26"/>
        <end position="123"/>
    </location>
</feature>
<dbReference type="EMBL" id="JABEZY010000013">
    <property type="protein sequence ID" value="MBA0751892.1"/>
    <property type="molecule type" value="Genomic_DNA"/>
</dbReference>
<reference evidence="2 3" key="1">
    <citation type="journal article" date="2019" name="Genome Biol. Evol.">
        <title>Insights into the evolution of the New World diploid cottons (Gossypium, subgenus Houzingenia) based on genome sequencing.</title>
        <authorList>
            <person name="Grover C.E."/>
            <person name="Arick M.A. 2nd"/>
            <person name="Thrash A."/>
            <person name="Conover J.L."/>
            <person name="Sanders W.S."/>
            <person name="Peterson D.G."/>
            <person name="Frelichowski J.E."/>
            <person name="Scheffler J.A."/>
            <person name="Scheffler B.E."/>
            <person name="Wendel J.F."/>
        </authorList>
    </citation>
    <scope>NUCLEOTIDE SEQUENCE [LARGE SCALE GENOMIC DNA]</scope>
    <source>
        <strain evidence="2">5</strain>
        <tissue evidence="2">Leaf</tissue>
    </source>
</reference>
<dbReference type="Pfam" id="PF10536">
    <property type="entry name" value="PMD"/>
    <property type="match status" value="1"/>
</dbReference>
<accession>A0A7J9CTW9</accession>
<dbReference type="AlphaFoldDB" id="A0A7J9CTW9"/>
<evidence type="ECO:0000313" key="3">
    <source>
        <dbReference type="Proteomes" id="UP000593579"/>
    </source>
</evidence>
<evidence type="ECO:0000259" key="1">
    <source>
        <dbReference type="Pfam" id="PF10536"/>
    </source>
</evidence>
<keyword evidence="3" id="KW-1185">Reference proteome</keyword>
<dbReference type="Proteomes" id="UP000593579">
    <property type="component" value="Unassembled WGS sequence"/>
</dbReference>
<gene>
    <name evidence="2" type="ORF">Gogos_000784</name>
</gene>
<dbReference type="InterPro" id="IPR019557">
    <property type="entry name" value="AminoTfrase-like_pln_mobile"/>
</dbReference>
<dbReference type="GO" id="GO:0010073">
    <property type="term" value="P:meristem maintenance"/>
    <property type="evidence" value="ECO:0007669"/>
    <property type="project" value="InterPro"/>
</dbReference>